<keyword evidence="3" id="KW-1185">Reference proteome</keyword>
<sequence length="76" mass="8279">MSGAKAQVTWQHMRSVSLPEATTSNTVFASTPINLSHLGSLRITATVLYAAFTLSVLPFSTFFVPFLNNLYPSRTA</sequence>
<keyword evidence="1" id="KW-0472">Membrane</keyword>
<keyword evidence="1" id="KW-0812">Transmembrane</keyword>
<dbReference type="Proteomes" id="UP000326565">
    <property type="component" value="Unassembled WGS sequence"/>
</dbReference>
<reference evidence="2 3" key="1">
    <citation type="submission" date="2019-04" db="EMBL/GenBank/DDBJ databases">
        <title>Friends and foes A comparative genomics study of 23 Aspergillus species from section Flavi.</title>
        <authorList>
            <consortium name="DOE Joint Genome Institute"/>
            <person name="Kjaerbolling I."/>
            <person name="Vesth T."/>
            <person name="Frisvad J.C."/>
            <person name="Nybo J.L."/>
            <person name="Theobald S."/>
            <person name="Kildgaard S."/>
            <person name="Isbrandt T."/>
            <person name="Kuo A."/>
            <person name="Sato A."/>
            <person name="Lyhne E.K."/>
            <person name="Kogle M.E."/>
            <person name="Wiebenga A."/>
            <person name="Kun R.S."/>
            <person name="Lubbers R.J."/>
            <person name="Makela M.R."/>
            <person name="Barry K."/>
            <person name="Chovatia M."/>
            <person name="Clum A."/>
            <person name="Daum C."/>
            <person name="Haridas S."/>
            <person name="He G."/>
            <person name="LaButti K."/>
            <person name="Lipzen A."/>
            <person name="Mondo S."/>
            <person name="Riley R."/>
            <person name="Salamov A."/>
            <person name="Simmons B.A."/>
            <person name="Magnuson J.K."/>
            <person name="Henrissat B."/>
            <person name="Mortensen U.H."/>
            <person name="Larsen T.O."/>
            <person name="Devries R.P."/>
            <person name="Grigoriev I.V."/>
            <person name="Machida M."/>
            <person name="Baker S.E."/>
            <person name="Andersen M.R."/>
        </authorList>
    </citation>
    <scope>NUCLEOTIDE SEQUENCE [LARGE SCALE GENOMIC DNA]</scope>
    <source>
        <strain evidence="2 3">CBS 151.66</strain>
    </source>
</reference>
<evidence type="ECO:0000313" key="3">
    <source>
        <dbReference type="Proteomes" id="UP000326565"/>
    </source>
</evidence>
<evidence type="ECO:0000256" key="1">
    <source>
        <dbReference type="SAM" id="Phobius"/>
    </source>
</evidence>
<gene>
    <name evidence="2" type="ORF">BDV29DRAFT_35797</name>
</gene>
<keyword evidence="1" id="KW-1133">Transmembrane helix</keyword>
<organism evidence="2 3">
    <name type="scientific">Aspergillus leporis</name>
    <dbReference type="NCBI Taxonomy" id="41062"/>
    <lineage>
        <taxon>Eukaryota</taxon>
        <taxon>Fungi</taxon>
        <taxon>Dikarya</taxon>
        <taxon>Ascomycota</taxon>
        <taxon>Pezizomycotina</taxon>
        <taxon>Eurotiomycetes</taxon>
        <taxon>Eurotiomycetidae</taxon>
        <taxon>Eurotiales</taxon>
        <taxon>Aspergillaceae</taxon>
        <taxon>Aspergillus</taxon>
        <taxon>Aspergillus subgen. Circumdati</taxon>
    </lineage>
</organism>
<proteinExistence type="predicted"/>
<dbReference type="AlphaFoldDB" id="A0A5N5XAK7"/>
<evidence type="ECO:0000313" key="2">
    <source>
        <dbReference type="EMBL" id="KAB8077808.1"/>
    </source>
</evidence>
<feature type="transmembrane region" description="Helical" evidence="1">
    <location>
        <begin position="47"/>
        <end position="67"/>
    </location>
</feature>
<protein>
    <submittedName>
        <fullName evidence="2">Uncharacterized protein</fullName>
    </submittedName>
</protein>
<dbReference type="EMBL" id="ML732164">
    <property type="protein sequence ID" value="KAB8077808.1"/>
    <property type="molecule type" value="Genomic_DNA"/>
</dbReference>
<name>A0A5N5XAK7_9EURO</name>
<accession>A0A5N5XAK7</accession>